<protein>
    <submittedName>
        <fullName evidence="1">Uncharacterized protein</fullName>
    </submittedName>
</protein>
<evidence type="ECO:0000313" key="2">
    <source>
        <dbReference type="Proteomes" id="UP000316280"/>
    </source>
</evidence>
<organism evidence="1 2">
    <name type="scientific">Microcystis aeruginosa Ma_OC_H_19870700_S124</name>
    <dbReference type="NCBI Taxonomy" id="2486262"/>
    <lineage>
        <taxon>Bacteria</taxon>
        <taxon>Bacillati</taxon>
        <taxon>Cyanobacteriota</taxon>
        <taxon>Cyanophyceae</taxon>
        <taxon>Oscillatoriophycideae</taxon>
        <taxon>Chroococcales</taxon>
        <taxon>Microcystaceae</taxon>
        <taxon>Microcystis</taxon>
    </lineage>
</organism>
<accession>A0A552AP07</accession>
<dbReference type="EMBL" id="SFBR01000076">
    <property type="protein sequence ID" value="TRT87213.1"/>
    <property type="molecule type" value="Genomic_DNA"/>
</dbReference>
<dbReference type="AlphaFoldDB" id="A0A552AP07"/>
<proteinExistence type="predicted"/>
<gene>
    <name evidence="1" type="ORF">EWV63_09025</name>
</gene>
<dbReference type="Proteomes" id="UP000316280">
    <property type="component" value="Unassembled WGS sequence"/>
</dbReference>
<comment type="caution">
    <text evidence="1">The sequence shown here is derived from an EMBL/GenBank/DDBJ whole genome shotgun (WGS) entry which is preliminary data.</text>
</comment>
<sequence length="84" mass="9327">MDYLPEAVRITREGGEIVINGNAPNKYFSNMPTSTELDAMGLTIKYQGPLLPEYRGMSFKTTQGIPIDVNTMQSIVFVKNGVKQ</sequence>
<evidence type="ECO:0000313" key="1">
    <source>
        <dbReference type="EMBL" id="TRT87213.1"/>
    </source>
</evidence>
<name>A0A552AP07_MICAE</name>
<reference evidence="1 2" key="1">
    <citation type="submission" date="2019-01" db="EMBL/GenBank/DDBJ databases">
        <title>Coherence of Microcystis species and biogeography revealed through population genomics.</title>
        <authorList>
            <person name="Perez-Carrascal O.M."/>
            <person name="Terrat Y."/>
            <person name="Giani A."/>
            <person name="Fortin N."/>
            <person name="Tromas N."/>
            <person name="Shapiro B.J."/>
        </authorList>
    </citation>
    <scope>NUCLEOTIDE SEQUENCE [LARGE SCALE GENOMIC DNA]</scope>
    <source>
        <strain evidence="1">Ma_OC_H_19870700_S124</strain>
    </source>
</reference>